<comment type="caution">
    <text evidence="2">The sequence shown here is derived from an EMBL/GenBank/DDBJ whole genome shotgun (WGS) entry which is preliminary data.</text>
</comment>
<dbReference type="RefSeq" id="WP_063604307.1">
    <property type="nucleotide sequence ID" value="NZ_JAPQMW010000019.1"/>
</dbReference>
<reference evidence="2 3" key="1">
    <citation type="submission" date="2024-10" db="EMBL/GenBank/DDBJ databases">
        <authorList>
            <person name="Yibar A."/>
            <person name="Saticioglu I.B."/>
            <person name="Duman M."/>
            <person name="Ajmi N."/>
            <person name="Gurler F."/>
            <person name="Ay H."/>
            <person name="Onuk E."/>
            <person name="Guler S."/>
            <person name="Romalde J.L."/>
        </authorList>
    </citation>
    <scope>NUCLEOTIDE SEQUENCE [LARGE SCALE GENOMIC DNA]</scope>
    <source>
        <strain evidence="2 3">1-TCBS-B</strain>
    </source>
</reference>
<evidence type="ECO:0000313" key="3">
    <source>
        <dbReference type="Proteomes" id="UP001607125"/>
    </source>
</evidence>
<dbReference type="EMBL" id="JBIHSF010000007">
    <property type="protein sequence ID" value="MFH0260766.1"/>
    <property type="molecule type" value="Genomic_DNA"/>
</dbReference>
<keyword evidence="3" id="KW-1185">Reference proteome</keyword>
<dbReference type="Proteomes" id="UP001607125">
    <property type="component" value="Unassembled WGS sequence"/>
</dbReference>
<proteinExistence type="predicted"/>
<gene>
    <name evidence="2" type="ORF">ACGRH2_10115</name>
</gene>
<evidence type="ECO:0000313" key="2">
    <source>
        <dbReference type="EMBL" id="MFH0260766.1"/>
    </source>
</evidence>
<organism evidence="2 3">
    <name type="scientific">Vibrio barjaei</name>
    <dbReference type="NCBI Taxonomy" id="1676683"/>
    <lineage>
        <taxon>Bacteria</taxon>
        <taxon>Pseudomonadati</taxon>
        <taxon>Pseudomonadota</taxon>
        <taxon>Gammaproteobacteria</taxon>
        <taxon>Vibrionales</taxon>
        <taxon>Vibrionaceae</taxon>
        <taxon>Vibrio</taxon>
    </lineage>
</organism>
<evidence type="ECO:0008006" key="4">
    <source>
        <dbReference type="Google" id="ProtNLM"/>
    </source>
</evidence>
<accession>A0ABW7IH44</accession>
<keyword evidence="1" id="KW-0812">Transmembrane</keyword>
<keyword evidence="1" id="KW-1133">Transmembrane helix</keyword>
<name>A0ABW7IH44_9VIBR</name>
<evidence type="ECO:0000256" key="1">
    <source>
        <dbReference type="SAM" id="Phobius"/>
    </source>
</evidence>
<feature type="transmembrane region" description="Helical" evidence="1">
    <location>
        <begin position="12"/>
        <end position="33"/>
    </location>
</feature>
<keyword evidence="1" id="KW-0472">Membrane</keyword>
<protein>
    <recommendedName>
        <fullName evidence="4">50S ribosomal protein L33</fullName>
    </recommendedName>
</protein>
<sequence>MFKRFKLTKRRWNNILIVAISAFMLLMAAPNLIKQYLIEQDVEPQVLSGLVLDPNANPIEINYAGIQFYLDDETWHAIPEKWTSDAANVIQRWRAIHGTPVDEKTYAKLKPVLENPMTVEVWYQEKEEPQRITAYQLEKFWLLNTYDENWVAVSFEASSLIPTESNQ</sequence>